<dbReference type="Proteomes" id="UP001341840">
    <property type="component" value="Unassembled WGS sequence"/>
</dbReference>
<reference evidence="7 8" key="1">
    <citation type="journal article" date="2023" name="Plants (Basel)">
        <title>Bridging the Gap: Combining Genomics and Transcriptomics Approaches to Understand Stylosanthes scabra, an Orphan Legume from the Brazilian Caatinga.</title>
        <authorList>
            <person name="Ferreira-Neto J.R.C."/>
            <person name="da Silva M.D."/>
            <person name="Binneck E."/>
            <person name="de Melo N.F."/>
            <person name="da Silva R.H."/>
            <person name="de Melo A.L.T.M."/>
            <person name="Pandolfi V."/>
            <person name="Bustamante F.O."/>
            <person name="Brasileiro-Vidal A.C."/>
            <person name="Benko-Iseppon A.M."/>
        </authorList>
    </citation>
    <scope>NUCLEOTIDE SEQUENCE [LARGE SCALE GENOMIC DNA]</scope>
    <source>
        <tissue evidence="7">Leaves</tissue>
    </source>
</reference>
<keyword evidence="3" id="KW-0964">Secreted</keyword>
<keyword evidence="5" id="KW-0063">Aspartyl esterase</keyword>
<dbReference type="PANTHER" id="PTHR31707">
    <property type="entry name" value="PECTINESTERASE"/>
    <property type="match status" value="1"/>
</dbReference>
<evidence type="ECO:0000256" key="3">
    <source>
        <dbReference type="ARBA" id="ARBA00022512"/>
    </source>
</evidence>
<evidence type="ECO:0000256" key="4">
    <source>
        <dbReference type="ARBA" id="ARBA00022801"/>
    </source>
</evidence>
<comment type="caution">
    <text evidence="7">The sequence shown here is derived from an EMBL/GenBank/DDBJ whole genome shotgun (WGS) entry which is preliminary data.</text>
</comment>
<keyword evidence="4 7" id="KW-0378">Hydrolase</keyword>
<comment type="subcellular location">
    <subcellularLocation>
        <location evidence="1">Secreted</location>
        <location evidence="1">Cell wall</location>
    </subcellularLocation>
</comment>
<evidence type="ECO:0000256" key="1">
    <source>
        <dbReference type="ARBA" id="ARBA00004191"/>
    </source>
</evidence>
<accession>A0ABU6UFM9</accession>
<dbReference type="EMBL" id="JASCZI010121112">
    <property type="protein sequence ID" value="MED6159846.1"/>
    <property type="molecule type" value="Genomic_DNA"/>
</dbReference>
<name>A0ABU6UFM9_9FABA</name>
<evidence type="ECO:0000256" key="5">
    <source>
        <dbReference type="ARBA" id="ARBA00023085"/>
    </source>
</evidence>
<sequence>ITTLDKDNLTAPTYLGRPWKEYSTTVIMQSDIGPFLKSVGWVSWIPNVEPANTIFYAEYQNSGPGSGVSLRVKWAGYKPTLTDLEAGKYTVQSFIQGPEWLKDASVQFESTL</sequence>
<feature type="non-terminal residue" evidence="7">
    <location>
        <position position="1"/>
    </location>
</feature>
<gene>
    <name evidence="7" type="primary">MPE3_2</name>
    <name evidence="7" type="ORF">PIB30_045901</name>
</gene>
<dbReference type="Gene3D" id="2.160.20.10">
    <property type="entry name" value="Single-stranded right-handed beta-helix, Pectin lyase-like"/>
    <property type="match status" value="1"/>
</dbReference>
<dbReference type="Pfam" id="PF01095">
    <property type="entry name" value="Pectinesterase"/>
    <property type="match status" value="1"/>
</dbReference>
<protein>
    <submittedName>
        <fullName evidence="7">Pectinesterase 3</fullName>
        <ecNumber evidence="7">3.1.1.11</ecNumber>
    </submittedName>
</protein>
<keyword evidence="3" id="KW-0134">Cell wall</keyword>
<evidence type="ECO:0000259" key="6">
    <source>
        <dbReference type="Pfam" id="PF01095"/>
    </source>
</evidence>
<dbReference type="InterPro" id="IPR012334">
    <property type="entry name" value="Pectin_lyas_fold"/>
</dbReference>
<evidence type="ECO:0000313" key="7">
    <source>
        <dbReference type="EMBL" id="MED6159846.1"/>
    </source>
</evidence>
<dbReference type="GO" id="GO:0030599">
    <property type="term" value="F:pectinesterase activity"/>
    <property type="evidence" value="ECO:0007669"/>
    <property type="project" value="UniProtKB-EC"/>
</dbReference>
<comment type="pathway">
    <text evidence="2">Glycan metabolism; pectin degradation; 2-dehydro-3-deoxy-D-gluconate from pectin: step 1/5.</text>
</comment>
<keyword evidence="8" id="KW-1185">Reference proteome</keyword>
<evidence type="ECO:0000313" key="8">
    <source>
        <dbReference type="Proteomes" id="UP001341840"/>
    </source>
</evidence>
<organism evidence="7 8">
    <name type="scientific">Stylosanthes scabra</name>
    <dbReference type="NCBI Taxonomy" id="79078"/>
    <lineage>
        <taxon>Eukaryota</taxon>
        <taxon>Viridiplantae</taxon>
        <taxon>Streptophyta</taxon>
        <taxon>Embryophyta</taxon>
        <taxon>Tracheophyta</taxon>
        <taxon>Spermatophyta</taxon>
        <taxon>Magnoliopsida</taxon>
        <taxon>eudicotyledons</taxon>
        <taxon>Gunneridae</taxon>
        <taxon>Pentapetalae</taxon>
        <taxon>rosids</taxon>
        <taxon>fabids</taxon>
        <taxon>Fabales</taxon>
        <taxon>Fabaceae</taxon>
        <taxon>Papilionoideae</taxon>
        <taxon>50 kb inversion clade</taxon>
        <taxon>dalbergioids sensu lato</taxon>
        <taxon>Dalbergieae</taxon>
        <taxon>Pterocarpus clade</taxon>
        <taxon>Stylosanthes</taxon>
    </lineage>
</organism>
<evidence type="ECO:0000256" key="2">
    <source>
        <dbReference type="ARBA" id="ARBA00005184"/>
    </source>
</evidence>
<dbReference type="InterPro" id="IPR000070">
    <property type="entry name" value="Pectinesterase_cat"/>
</dbReference>
<dbReference type="InterPro" id="IPR011050">
    <property type="entry name" value="Pectin_lyase_fold/virulence"/>
</dbReference>
<dbReference type="EC" id="3.1.1.11" evidence="7"/>
<feature type="domain" description="Pectinesterase catalytic" evidence="6">
    <location>
        <begin position="6"/>
        <end position="97"/>
    </location>
</feature>
<proteinExistence type="predicted"/>
<dbReference type="SUPFAM" id="SSF51126">
    <property type="entry name" value="Pectin lyase-like"/>
    <property type="match status" value="1"/>
</dbReference>